<dbReference type="InterPro" id="IPR005829">
    <property type="entry name" value="Sugar_transporter_CS"/>
</dbReference>
<name>A0A1Q5UC46_9EURO</name>
<dbReference type="InterPro" id="IPR003663">
    <property type="entry name" value="Sugar/inositol_transpt"/>
</dbReference>
<feature type="transmembrane region" description="Helical" evidence="9">
    <location>
        <begin position="404"/>
        <end position="429"/>
    </location>
</feature>
<feature type="transmembrane region" description="Helical" evidence="9">
    <location>
        <begin position="274"/>
        <end position="296"/>
    </location>
</feature>
<evidence type="ECO:0000256" key="5">
    <source>
        <dbReference type="ARBA" id="ARBA00022989"/>
    </source>
</evidence>
<evidence type="ECO:0000313" key="12">
    <source>
        <dbReference type="Proteomes" id="UP000186955"/>
    </source>
</evidence>
<feature type="transmembrane region" description="Helical" evidence="9">
    <location>
        <begin position="308"/>
        <end position="331"/>
    </location>
</feature>
<dbReference type="SUPFAM" id="SSF103473">
    <property type="entry name" value="MFS general substrate transporter"/>
    <property type="match status" value="1"/>
</dbReference>
<dbReference type="FunFam" id="1.20.1250.20:FF:000078">
    <property type="entry name" value="MFS maltose transporter, putative"/>
    <property type="match status" value="1"/>
</dbReference>
<organism evidence="11 12">
    <name type="scientific">Penicillium subrubescens</name>
    <dbReference type="NCBI Taxonomy" id="1316194"/>
    <lineage>
        <taxon>Eukaryota</taxon>
        <taxon>Fungi</taxon>
        <taxon>Dikarya</taxon>
        <taxon>Ascomycota</taxon>
        <taxon>Pezizomycotina</taxon>
        <taxon>Eurotiomycetes</taxon>
        <taxon>Eurotiomycetidae</taxon>
        <taxon>Eurotiales</taxon>
        <taxon>Aspergillaceae</taxon>
        <taxon>Penicillium</taxon>
    </lineage>
</organism>
<reference evidence="11 12" key="1">
    <citation type="submission" date="2016-10" db="EMBL/GenBank/DDBJ databases">
        <title>Genome sequence of the ascomycete fungus Penicillium subrubescens.</title>
        <authorList>
            <person name="De Vries R.P."/>
            <person name="Peng M."/>
            <person name="Dilokpimol A."/>
            <person name="Hilden K."/>
            <person name="Makela M.R."/>
            <person name="Grigoriev I."/>
            <person name="Riley R."/>
            <person name="Granchi Z."/>
        </authorList>
    </citation>
    <scope>NUCLEOTIDE SEQUENCE [LARGE SCALE GENOMIC DNA]</scope>
    <source>
        <strain evidence="11 12">CBS 132785</strain>
    </source>
</reference>
<keyword evidence="5 9" id="KW-1133">Transmembrane helix</keyword>
<dbReference type="EMBL" id="MNBE01000398">
    <property type="protein sequence ID" value="OKP10058.1"/>
    <property type="molecule type" value="Genomic_DNA"/>
</dbReference>
<keyword evidence="6 9" id="KW-0472">Membrane</keyword>
<dbReference type="PROSITE" id="PS50850">
    <property type="entry name" value="MFS"/>
    <property type="match status" value="1"/>
</dbReference>
<dbReference type="NCBIfam" id="TIGR00879">
    <property type="entry name" value="SP"/>
    <property type="match status" value="1"/>
</dbReference>
<accession>A0A1Q5UC46</accession>
<evidence type="ECO:0000256" key="1">
    <source>
        <dbReference type="ARBA" id="ARBA00004141"/>
    </source>
</evidence>
<feature type="transmembrane region" description="Helical" evidence="9">
    <location>
        <begin position="97"/>
        <end position="115"/>
    </location>
</feature>
<evidence type="ECO:0000256" key="9">
    <source>
        <dbReference type="SAM" id="Phobius"/>
    </source>
</evidence>
<dbReference type="Proteomes" id="UP000186955">
    <property type="component" value="Unassembled WGS sequence"/>
</dbReference>
<dbReference type="InterPro" id="IPR005828">
    <property type="entry name" value="MFS_sugar_transport-like"/>
</dbReference>
<dbReference type="GO" id="GO:0005351">
    <property type="term" value="F:carbohydrate:proton symporter activity"/>
    <property type="evidence" value="ECO:0007669"/>
    <property type="project" value="TreeGrafter"/>
</dbReference>
<dbReference type="PANTHER" id="PTHR48022">
    <property type="entry name" value="PLASTIDIC GLUCOSE TRANSPORTER 4"/>
    <property type="match status" value="1"/>
</dbReference>
<comment type="caution">
    <text evidence="11">The sequence shown here is derived from an EMBL/GenBank/DDBJ whole genome shotgun (WGS) entry which is preliminary data.</text>
</comment>
<evidence type="ECO:0000256" key="2">
    <source>
        <dbReference type="ARBA" id="ARBA00010992"/>
    </source>
</evidence>
<evidence type="ECO:0000256" key="6">
    <source>
        <dbReference type="ARBA" id="ARBA00023136"/>
    </source>
</evidence>
<feature type="region of interest" description="Disordered" evidence="8">
    <location>
        <begin position="502"/>
        <end position="527"/>
    </location>
</feature>
<evidence type="ECO:0000256" key="7">
    <source>
        <dbReference type="RuleBase" id="RU003346"/>
    </source>
</evidence>
<feature type="transmembrane region" description="Helical" evidence="9">
    <location>
        <begin position="121"/>
        <end position="143"/>
    </location>
</feature>
<keyword evidence="12" id="KW-1185">Reference proteome</keyword>
<gene>
    <name evidence="11" type="ORF">PENSUB_4523</name>
</gene>
<dbReference type="GO" id="GO:0016020">
    <property type="term" value="C:membrane"/>
    <property type="evidence" value="ECO:0007669"/>
    <property type="project" value="UniProtKB-SubCell"/>
</dbReference>
<dbReference type="InterPro" id="IPR050360">
    <property type="entry name" value="MFS_Sugar_Transporters"/>
</dbReference>
<dbReference type="STRING" id="1316194.A0A1Q5UC46"/>
<feature type="domain" description="Major facilitator superfamily (MFS) profile" evidence="10">
    <location>
        <begin position="19"/>
        <end position="463"/>
    </location>
</feature>
<dbReference type="InterPro" id="IPR020846">
    <property type="entry name" value="MFS_dom"/>
</dbReference>
<protein>
    <submittedName>
        <fullName evidence="11">Maltose permease MAL31</fullName>
    </submittedName>
</protein>
<keyword evidence="4 9" id="KW-0812">Transmembrane</keyword>
<evidence type="ECO:0000256" key="3">
    <source>
        <dbReference type="ARBA" id="ARBA00022448"/>
    </source>
</evidence>
<feature type="transmembrane region" description="Helical" evidence="9">
    <location>
        <begin position="370"/>
        <end position="392"/>
    </location>
</feature>
<feature type="compositionally biased region" description="Basic and acidic residues" evidence="8">
    <location>
        <begin position="507"/>
        <end position="527"/>
    </location>
</feature>
<dbReference type="AlphaFoldDB" id="A0A1Q5UC46"/>
<sequence length="527" mass="57882">MGDSQEKNGLRLHWKSLAACSLISMSPFQYGVDFTLIGGFQAMVGFLKVYGEPSPNTSLGWNISSERQQLISSLMTLGAFVGSCSAGPVATYIGRKTALYIAVFVIYIANIIMMTDATIGGLYAGRLIIGLGNGFLMTFSQLYIQECSPARYRGLMLGAFQFWTSFGSLLGTIVDNFTAKIDGKNSYIIPLGLIFIIPAFLCAGMFFIPESPRWLLQHDKVEEARKALVWLRLDQETVDKEMEDIQTAIELEQNLANGVSVWDMFANPVDRRRTILAVAAVCTQAASGAMFMIAYGTYFFEMANVGNAFENSCILTALGVVAILINIAVITRIGRRRLFLTVGLIICGFSQLIIAIVYNIHPGTQPTGKAIVGLSVIFIFAYNGMVSTYAWVSGGELPSQRLRSYTFGLAAAMGFLGAWLATFTAPYFINPDSLNWGPKYGYIWFPSCLVAAAFIFFYLPEVKGRTLEEIDEMFEQRLPARKFASYKCVGPVALEQRLKAAENTADGEARVSGDSEKVTTETIENKA</sequence>
<dbReference type="Gene3D" id="1.20.1250.20">
    <property type="entry name" value="MFS general substrate transporter like domains"/>
    <property type="match status" value="1"/>
</dbReference>
<evidence type="ECO:0000313" key="11">
    <source>
        <dbReference type="EMBL" id="OKP10058.1"/>
    </source>
</evidence>
<keyword evidence="3 7" id="KW-0813">Transport</keyword>
<feature type="transmembrane region" description="Helical" evidence="9">
    <location>
        <begin position="441"/>
        <end position="459"/>
    </location>
</feature>
<feature type="transmembrane region" description="Helical" evidence="9">
    <location>
        <begin position="338"/>
        <end position="358"/>
    </location>
</feature>
<dbReference type="Pfam" id="PF00083">
    <property type="entry name" value="Sugar_tr"/>
    <property type="match status" value="1"/>
</dbReference>
<comment type="similarity">
    <text evidence="2 7">Belongs to the major facilitator superfamily. Sugar transporter (TC 2.A.1.1) family.</text>
</comment>
<dbReference type="OrthoDB" id="6612291at2759"/>
<evidence type="ECO:0000256" key="4">
    <source>
        <dbReference type="ARBA" id="ARBA00022692"/>
    </source>
</evidence>
<comment type="subcellular location">
    <subcellularLocation>
        <location evidence="1">Membrane</location>
        <topology evidence="1">Multi-pass membrane protein</topology>
    </subcellularLocation>
</comment>
<feature type="transmembrane region" description="Helical" evidence="9">
    <location>
        <begin position="155"/>
        <end position="174"/>
    </location>
</feature>
<feature type="transmembrane region" description="Helical" evidence="9">
    <location>
        <begin position="186"/>
        <end position="208"/>
    </location>
</feature>
<dbReference type="PROSITE" id="PS00217">
    <property type="entry name" value="SUGAR_TRANSPORT_2"/>
    <property type="match status" value="1"/>
</dbReference>
<evidence type="ECO:0000259" key="10">
    <source>
        <dbReference type="PROSITE" id="PS50850"/>
    </source>
</evidence>
<proteinExistence type="inferred from homology"/>
<dbReference type="PANTHER" id="PTHR48022:SF10">
    <property type="entry name" value="MAJOR FACILITATOR SUPERFAMILY (MFS) PROFILE DOMAIN-CONTAINING PROTEIN"/>
    <property type="match status" value="1"/>
</dbReference>
<evidence type="ECO:0000256" key="8">
    <source>
        <dbReference type="SAM" id="MobiDB-lite"/>
    </source>
</evidence>
<dbReference type="InterPro" id="IPR036259">
    <property type="entry name" value="MFS_trans_sf"/>
</dbReference>